<feature type="transmembrane region" description="Helical" evidence="1">
    <location>
        <begin position="128"/>
        <end position="152"/>
    </location>
</feature>
<accession>A0ABW3HPY7</accession>
<comment type="caution">
    <text evidence="2">The sequence shown here is derived from an EMBL/GenBank/DDBJ whole genome shotgun (WGS) entry which is preliminary data.</text>
</comment>
<feature type="transmembrane region" description="Helical" evidence="1">
    <location>
        <begin position="274"/>
        <end position="294"/>
    </location>
</feature>
<feature type="transmembrane region" description="Helical" evidence="1">
    <location>
        <begin position="192"/>
        <end position="213"/>
    </location>
</feature>
<dbReference type="EMBL" id="JBHTJZ010000009">
    <property type="protein sequence ID" value="MFD0959576.1"/>
    <property type="molecule type" value="Genomic_DNA"/>
</dbReference>
<keyword evidence="3" id="KW-1185">Reference proteome</keyword>
<dbReference type="Pfam" id="PF12679">
    <property type="entry name" value="ABC2_membrane_2"/>
    <property type="match status" value="1"/>
</dbReference>
<keyword evidence="1" id="KW-0472">Membrane</keyword>
<keyword evidence="1" id="KW-1133">Transmembrane helix</keyword>
<dbReference type="Proteomes" id="UP001596989">
    <property type="component" value="Unassembled WGS sequence"/>
</dbReference>
<reference evidence="3" key="1">
    <citation type="journal article" date="2019" name="Int. J. Syst. Evol. Microbiol.">
        <title>The Global Catalogue of Microorganisms (GCM) 10K type strain sequencing project: providing services to taxonomists for standard genome sequencing and annotation.</title>
        <authorList>
            <consortium name="The Broad Institute Genomics Platform"/>
            <consortium name="The Broad Institute Genome Sequencing Center for Infectious Disease"/>
            <person name="Wu L."/>
            <person name="Ma J."/>
        </authorList>
    </citation>
    <scope>NUCLEOTIDE SEQUENCE [LARGE SCALE GENOMIC DNA]</scope>
    <source>
        <strain evidence="3">CCUG 59129</strain>
    </source>
</reference>
<feature type="transmembrane region" description="Helical" evidence="1">
    <location>
        <begin position="37"/>
        <end position="58"/>
    </location>
</feature>
<dbReference type="RefSeq" id="WP_377563733.1">
    <property type="nucleotide sequence ID" value="NZ_JBHTJZ010000009.1"/>
</dbReference>
<gene>
    <name evidence="2" type="ORF">ACFQ2I_09235</name>
</gene>
<name>A0ABW3HPY7_9BACL</name>
<protein>
    <submittedName>
        <fullName evidence="2">ABC transporter permease</fullName>
    </submittedName>
</protein>
<organism evidence="2 3">
    <name type="scientific">Paenibacillus chungangensis</name>
    <dbReference type="NCBI Taxonomy" id="696535"/>
    <lineage>
        <taxon>Bacteria</taxon>
        <taxon>Bacillati</taxon>
        <taxon>Bacillota</taxon>
        <taxon>Bacilli</taxon>
        <taxon>Bacillales</taxon>
        <taxon>Paenibacillaceae</taxon>
        <taxon>Paenibacillus</taxon>
    </lineage>
</organism>
<evidence type="ECO:0000313" key="3">
    <source>
        <dbReference type="Proteomes" id="UP001596989"/>
    </source>
</evidence>
<feature type="transmembrane region" description="Helical" evidence="1">
    <location>
        <begin position="78"/>
        <end position="101"/>
    </location>
</feature>
<dbReference type="PANTHER" id="PTHR43471">
    <property type="entry name" value="ABC TRANSPORTER PERMEASE"/>
    <property type="match status" value="1"/>
</dbReference>
<sequence length="305" mass="34526">MHDYQHGWKRSGANWRHLLINPVLNKEFRLRMRSKRAMWTLFFYLFAIGLLTFTAVYLTQVISGRSNSFNPDSGRMLFIFLSMAQMGLIAFMAPGLTAGIISGEREKQTLNLLLTTPQSSATIIMSKLAASLSFMVLVVLSTIPMYSIVFLYGGVSPKQLIFVFLYYLFLMLVLGSLGIMFSTLFKRTMLSVIVTYGVTLFLFAGTVVIYFLLQAFLQQSSVQYGAVSYWMGHVMALNPAAALYSLFEPTFSDSVYRSISWSGPSSVQSAPLQLWQLFLIVYTVLIALALWIAIRKLRPSLKRRR</sequence>
<evidence type="ECO:0000313" key="2">
    <source>
        <dbReference type="EMBL" id="MFD0959576.1"/>
    </source>
</evidence>
<proteinExistence type="predicted"/>
<feature type="transmembrane region" description="Helical" evidence="1">
    <location>
        <begin position="164"/>
        <end position="185"/>
    </location>
</feature>
<evidence type="ECO:0000256" key="1">
    <source>
        <dbReference type="SAM" id="Phobius"/>
    </source>
</evidence>
<keyword evidence="1" id="KW-0812">Transmembrane</keyword>